<dbReference type="SUPFAM" id="SSF54001">
    <property type="entry name" value="Cysteine proteinases"/>
    <property type="match status" value="1"/>
</dbReference>
<sequence>MKIRFHHTTAYHFDQPVPYGLQRVRLKPKDNAHQKVVSWSMEVQGGTCEAEYDDAHRNHCSLIRVEEGAGSVAIVCSGEVETVEDYHGVVGAHQGYTPLWLFRQPTALTKAGASVSALANRVKAEGHEGDVALMHGLSNAIADAVAYQIGFTDARTSAEEAMQIGQGVCQDHAHIFIAAARLLGIPARYVSGYLFMEDRVEQEAGHAWAEAYLDGLGWVGFDVSNRVCPDKHYVRVATGRDYADASPVHAMTFGGGDSTMLVSLRVDQ</sequence>
<keyword evidence="3" id="KW-1185">Reference proteome</keyword>
<dbReference type="Gene3D" id="3.10.620.30">
    <property type="match status" value="1"/>
</dbReference>
<dbReference type="EMBL" id="SBKP01000011">
    <property type="protein sequence ID" value="RXR27638.1"/>
    <property type="molecule type" value="Genomic_DNA"/>
</dbReference>
<organism evidence="2 3">
    <name type="scientific">Sphingobium fluviale</name>
    <dbReference type="NCBI Taxonomy" id="2506423"/>
    <lineage>
        <taxon>Bacteria</taxon>
        <taxon>Pseudomonadati</taxon>
        <taxon>Pseudomonadota</taxon>
        <taxon>Alphaproteobacteria</taxon>
        <taxon>Sphingomonadales</taxon>
        <taxon>Sphingomonadaceae</taxon>
        <taxon>Sphingobium</taxon>
    </lineage>
</organism>
<dbReference type="SMART" id="SM00460">
    <property type="entry name" value="TGc"/>
    <property type="match status" value="1"/>
</dbReference>
<reference evidence="3" key="1">
    <citation type="submission" date="2019-01" db="EMBL/GenBank/DDBJ databases">
        <title>Cytophagaceae bacterium strain CAR-16.</title>
        <authorList>
            <person name="Chen W.-M."/>
        </authorList>
    </citation>
    <scope>NUCLEOTIDE SEQUENCE [LARGE SCALE GENOMIC DNA]</scope>
    <source>
        <strain evidence="3">CHR27</strain>
    </source>
</reference>
<dbReference type="Pfam" id="PF08379">
    <property type="entry name" value="Bact_transglu_N"/>
    <property type="match status" value="1"/>
</dbReference>
<evidence type="ECO:0000313" key="2">
    <source>
        <dbReference type="EMBL" id="RXR27638.1"/>
    </source>
</evidence>
<dbReference type="InterPro" id="IPR013589">
    <property type="entry name" value="Bac_transglu_N"/>
</dbReference>
<dbReference type="InterPro" id="IPR038765">
    <property type="entry name" value="Papain-like_cys_pep_sf"/>
</dbReference>
<comment type="caution">
    <text evidence="2">The sequence shown here is derived from an EMBL/GenBank/DDBJ whole genome shotgun (WGS) entry which is preliminary data.</text>
</comment>
<accession>A0A4V1N3B4</accession>
<dbReference type="Pfam" id="PF01841">
    <property type="entry name" value="Transglut_core"/>
    <property type="match status" value="1"/>
</dbReference>
<name>A0A4V1N3B4_9SPHN</name>
<dbReference type="OrthoDB" id="9804023at2"/>
<proteinExistence type="predicted"/>
<protein>
    <submittedName>
        <fullName evidence="2">Transglutaminase family protein</fullName>
    </submittedName>
</protein>
<feature type="domain" description="Transglutaminase-like" evidence="1">
    <location>
        <begin position="161"/>
        <end position="225"/>
    </location>
</feature>
<gene>
    <name evidence="2" type="ORF">EQG66_11125</name>
</gene>
<dbReference type="PANTHER" id="PTHR33490">
    <property type="entry name" value="BLR5614 PROTEIN-RELATED"/>
    <property type="match status" value="1"/>
</dbReference>
<evidence type="ECO:0000313" key="3">
    <source>
        <dbReference type="Proteomes" id="UP000290958"/>
    </source>
</evidence>
<evidence type="ECO:0000259" key="1">
    <source>
        <dbReference type="SMART" id="SM00460"/>
    </source>
</evidence>
<dbReference type="InterPro" id="IPR002931">
    <property type="entry name" value="Transglutaminase-like"/>
</dbReference>
<dbReference type="AlphaFoldDB" id="A0A4V1N3B4"/>
<dbReference type="PANTHER" id="PTHR33490:SF6">
    <property type="entry name" value="SLL1049 PROTEIN"/>
    <property type="match status" value="1"/>
</dbReference>
<dbReference type="RefSeq" id="WP_129404667.1">
    <property type="nucleotide sequence ID" value="NZ_SBKP01000011.1"/>
</dbReference>
<dbReference type="Proteomes" id="UP000290958">
    <property type="component" value="Unassembled WGS sequence"/>
</dbReference>